<name>A0ABZ2X5A1_9HYPO</name>
<gene>
    <name evidence="2" type="ORF">QYS62_008157</name>
</gene>
<dbReference type="PANTHER" id="PTHR37540">
    <property type="entry name" value="TRANSCRIPTION FACTOR (ACR-2), PUTATIVE-RELATED-RELATED"/>
    <property type="match status" value="1"/>
</dbReference>
<dbReference type="EMBL" id="CP151263">
    <property type="protein sequence ID" value="WZH47024.1"/>
    <property type="molecule type" value="Genomic_DNA"/>
</dbReference>
<evidence type="ECO:0000313" key="3">
    <source>
        <dbReference type="Proteomes" id="UP001489902"/>
    </source>
</evidence>
<reference evidence="2 3" key="1">
    <citation type="submission" date="2024-04" db="EMBL/GenBank/DDBJ databases">
        <title>Complete genome sequence of Fusarium acuminatum.</title>
        <authorList>
            <person name="Lan B."/>
        </authorList>
    </citation>
    <scope>NUCLEOTIDE SEQUENCE [LARGE SCALE GENOMIC DNA]</scope>
    <source>
        <strain evidence="2">1A</strain>
    </source>
</reference>
<dbReference type="InterPro" id="IPR021858">
    <property type="entry name" value="Fun_TF"/>
</dbReference>
<evidence type="ECO:0000256" key="1">
    <source>
        <dbReference type="ARBA" id="ARBA00023242"/>
    </source>
</evidence>
<keyword evidence="3" id="KW-1185">Reference proteome</keyword>
<keyword evidence="1" id="KW-0539">Nucleus</keyword>
<protein>
    <submittedName>
        <fullName evidence="2">Uncharacterized protein</fullName>
    </submittedName>
</protein>
<dbReference type="PANTHER" id="PTHR37540:SF5">
    <property type="entry name" value="TRANSCRIPTION FACTOR DOMAIN-CONTAINING PROTEIN"/>
    <property type="match status" value="1"/>
</dbReference>
<proteinExistence type="predicted"/>
<evidence type="ECO:0000313" key="2">
    <source>
        <dbReference type="EMBL" id="WZH47024.1"/>
    </source>
</evidence>
<sequence length="450" mass="50521">MEIRFKLAETHQPQKRPQFENKPSSLAFVHVNNPAQAKDKTTQRKVRRHVMKDIGRSRRLGAIQLETTATPKNNSVSIPVYWGDVKVCVNFRRLFWAMDMVSEGLLSIAVIDPSRKLQKRLAEGLGDLQTFDEIEQYTESVSLVRKAIRPESQACQNAVIGTVICLAVFDMRVGKSDSWMMHMAGLERIVELAGGVEVLDSRPAIRQSLFIADVLGSVLEDARPRFPLPGSTFALPRVSRSRYVQRLLASLRDSEPHSKTPSAIIDSSLQLASQLAALLTDVCQNSRIKLDLLIPSCTVAHQVLSLPRMDYSTTDRGTDSSWPISGVAELIRLSALSLFAIVVTQTSGEAIYVASRRKAPVKLLLTQISDNVWTGRQELKLWVLVIHSCIEMGSSRLWLVDQVVQVMSLLRLRSWSDLMSCLRRVVWIEKIALSDMEQLRSDVENSLKHL</sequence>
<dbReference type="Pfam" id="PF11951">
    <property type="entry name" value="Fungal_trans_2"/>
    <property type="match status" value="1"/>
</dbReference>
<dbReference type="Proteomes" id="UP001489902">
    <property type="component" value="Chromosome 4"/>
</dbReference>
<accession>A0ABZ2X5A1</accession>
<organism evidence="2 3">
    <name type="scientific">Fusarium acuminatum</name>
    <dbReference type="NCBI Taxonomy" id="5515"/>
    <lineage>
        <taxon>Eukaryota</taxon>
        <taxon>Fungi</taxon>
        <taxon>Dikarya</taxon>
        <taxon>Ascomycota</taxon>
        <taxon>Pezizomycotina</taxon>
        <taxon>Sordariomycetes</taxon>
        <taxon>Hypocreomycetidae</taxon>
        <taxon>Hypocreales</taxon>
        <taxon>Nectriaceae</taxon>
        <taxon>Fusarium</taxon>
        <taxon>Fusarium tricinctum species complex</taxon>
    </lineage>
</organism>